<evidence type="ECO:0000313" key="2">
    <source>
        <dbReference type="Proteomes" id="UP000190675"/>
    </source>
</evidence>
<dbReference type="AlphaFoldDB" id="A0A1M5K5C3"/>
<evidence type="ECO:0000313" key="1">
    <source>
        <dbReference type="EMBL" id="SHG47901.1"/>
    </source>
</evidence>
<dbReference type="InterPro" id="IPR019285">
    <property type="entry name" value="DUF2336"/>
</dbReference>
<sequence>MTSCERSLFDELDDVLRNGSSDKRVDMLRRVTDLFLNDADRLNDQQIGVFDQVLVHLINRIETRTLAEISARLAPVENAPLDVTLRLARHEAIAVAGPVLTNSTRLTTRDLVEIAQTRGQDHLLAISGRARIEADVTDVLLNRGNNAVKHIVAGNSGAELSETGFAALLKASEHDEKLAEKTGLRLDLPLQLLRELLMRATEAVRSKLLSRAPPELQDEVRLALRIASDAVDRESSKPRDYQTARAFVGLLWEQGELDQDTLFEFARSRKFEEATAALSLLSSASLEIIKAVMNSPRDDGLLIPCKVAGCEWETVSAILASKLPPGSAPKPGQEKLKIDFAKLSKPNAQRLLRFWQVREVSARSA</sequence>
<accession>A0A1M5K5C3</accession>
<dbReference type="RefSeq" id="WP_172899864.1">
    <property type="nucleotide sequence ID" value="NZ_LT670818.1"/>
</dbReference>
<reference evidence="1 2" key="1">
    <citation type="submission" date="2016-11" db="EMBL/GenBank/DDBJ databases">
        <authorList>
            <person name="Jaros S."/>
            <person name="Januszkiewicz K."/>
            <person name="Wedrychowicz H."/>
        </authorList>
    </citation>
    <scope>NUCLEOTIDE SEQUENCE [LARGE SCALE GENOMIC DNA]</scope>
    <source>
        <strain evidence="1 2">GAS242</strain>
    </source>
</reference>
<organism evidence="1 2">
    <name type="scientific">Bradyrhizobium erythrophlei</name>
    <dbReference type="NCBI Taxonomy" id="1437360"/>
    <lineage>
        <taxon>Bacteria</taxon>
        <taxon>Pseudomonadati</taxon>
        <taxon>Pseudomonadota</taxon>
        <taxon>Alphaproteobacteria</taxon>
        <taxon>Hyphomicrobiales</taxon>
        <taxon>Nitrobacteraceae</taxon>
        <taxon>Bradyrhizobium</taxon>
    </lineage>
</organism>
<dbReference type="Pfam" id="PF10098">
    <property type="entry name" value="DUF2336"/>
    <property type="match status" value="1"/>
</dbReference>
<dbReference type="Proteomes" id="UP000190675">
    <property type="component" value="Chromosome I"/>
</dbReference>
<gene>
    <name evidence="1" type="ORF">SAMN05444169_2657</name>
</gene>
<protein>
    <submittedName>
        <fullName evidence="1">Uncharacterized conserved protein, DUF2336 family</fullName>
    </submittedName>
</protein>
<name>A0A1M5K5C3_9BRAD</name>
<dbReference type="EMBL" id="LT670818">
    <property type="protein sequence ID" value="SHG47901.1"/>
    <property type="molecule type" value="Genomic_DNA"/>
</dbReference>
<proteinExistence type="predicted"/>